<name>A0A0M0JUK9_9EUKA</name>
<protein>
    <submittedName>
        <fullName evidence="1">Uncharacterized protein</fullName>
    </submittedName>
</protein>
<evidence type="ECO:0000313" key="2">
    <source>
        <dbReference type="Proteomes" id="UP000037460"/>
    </source>
</evidence>
<dbReference type="EMBL" id="JWZX01002266">
    <property type="protein sequence ID" value="KOO30200.1"/>
    <property type="molecule type" value="Genomic_DNA"/>
</dbReference>
<proteinExistence type="predicted"/>
<sequence length="114" mass="12136">MADKSESERDEDQVDVSCVPGHIQWSSGSEVPPLQNSCRPFLACNSWTACVLSNRKASHPSSITSSLVVGKLAQWVQLSAASRGQGRPRPCAGWIGVSAADSDGSGVMRGRYMV</sequence>
<dbReference type="Proteomes" id="UP000037460">
    <property type="component" value="Unassembled WGS sequence"/>
</dbReference>
<comment type="caution">
    <text evidence="1">The sequence shown here is derived from an EMBL/GenBank/DDBJ whole genome shotgun (WGS) entry which is preliminary data.</text>
</comment>
<accession>A0A0M0JUK9</accession>
<dbReference type="AlphaFoldDB" id="A0A0M0JUK9"/>
<gene>
    <name evidence="1" type="ORF">Ctob_006690</name>
</gene>
<keyword evidence="2" id="KW-1185">Reference proteome</keyword>
<reference evidence="2" key="1">
    <citation type="journal article" date="2015" name="PLoS Genet.">
        <title>Genome Sequence and Transcriptome Analyses of Chrysochromulina tobin: Metabolic Tools for Enhanced Algal Fitness in the Prominent Order Prymnesiales (Haptophyceae).</title>
        <authorList>
            <person name="Hovde B.T."/>
            <person name="Deodato C.R."/>
            <person name="Hunsperger H.M."/>
            <person name="Ryken S.A."/>
            <person name="Yost W."/>
            <person name="Jha R.K."/>
            <person name="Patterson J."/>
            <person name="Monnat R.J. Jr."/>
            <person name="Barlow S.B."/>
            <person name="Starkenburg S.R."/>
            <person name="Cattolico R.A."/>
        </authorList>
    </citation>
    <scope>NUCLEOTIDE SEQUENCE</scope>
    <source>
        <strain evidence="2">CCMP291</strain>
    </source>
</reference>
<organism evidence="1 2">
    <name type="scientific">Chrysochromulina tobinii</name>
    <dbReference type="NCBI Taxonomy" id="1460289"/>
    <lineage>
        <taxon>Eukaryota</taxon>
        <taxon>Haptista</taxon>
        <taxon>Haptophyta</taxon>
        <taxon>Prymnesiophyceae</taxon>
        <taxon>Prymnesiales</taxon>
        <taxon>Chrysochromulinaceae</taxon>
        <taxon>Chrysochromulina</taxon>
    </lineage>
</organism>
<evidence type="ECO:0000313" key="1">
    <source>
        <dbReference type="EMBL" id="KOO30200.1"/>
    </source>
</evidence>